<name>A0A1C2E5R2_9HYPH</name>
<keyword evidence="2" id="KW-1185">Reference proteome</keyword>
<dbReference type="STRING" id="1566387.QV13_06715"/>
<protein>
    <submittedName>
        <fullName evidence="1">Uncharacterized protein</fullName>
    </submittedName>
</protein>
<sequence>MVNLGTYELADHLFPDCIRKHRLEYPDTDLLEVIAAQLAATAFPQGASLRFLRQVCRWGGYYGIAARVQQNNQPGAICQALTGAWQMISQSDPMGALEQINALHGLSRPSFASKFIRFLSPHQAPIFDRIISEQTGFSLTAAGYGLLIKACQHAAEHLAAAGIGNPVRPDGAWYIADIEAAFYADMGNLEA</sequence>
<reference evidence="1 2" key="1">
    <citation type="submission" date="2016-08" db="EMBL/GenBank/DDBJ databases">
        <title>Whole genome sequence of Mesorhizobium sp. strain UASWS1009 isolated from industrial sewage.</title>
        <authorList>
            <person name="Crovadore J."/>
            <person name="Calmin G."/>
            <person name="Chablais R."/>
            <person name="Cochard B."/>
            <person name="Lefort F."/>
        </authorList>
    </citation>
    <scope>NUCLEOTIDE SEQUENCE [LARGE SCALE GENOMIC DNA]</scope>
    <source>
        <strain evidence="1 2">UASWS1009</strain>
    </source>
</reference>
<organism evidence="1 2">
    <name type="scientific">Mesorhizobium hungaricum</name>
    <dbReference type="NCBI Taxonomy" id="1566387"/>
    <lineage>
        <taxon>Bacteria</taxon>
        <taxon>Pseudomonadati</taxon>
        <taxon>Pseudomonadota</taxon>
        <taxon>Alphaproteobacteria</taxon>
        <taxon>Hyphomicrobiales</taxon>
        <taxon>Phyllobacteriaceae</taxon>
        <taxon>Mesorhizobium</taxon>
    </lineage>
</organism>
<comment type="caution">
    <text evidence="1">The sequence shown here is derived from an EMBL/GenBank/DDBJ whole genome shotgun (WGS) entry which is preliminary data.</text>
</comment>
<dbReference type="AlphaFoldDB" id="A0A1C2E5R2"/>
<evidence type="ECO:0000313" key="2">
    <source>
        <dbReference type="Proteomes" id="UP000094412"/>
    </source>
</evidence>
<evidence type="ECO:0000313" key="1">
    <source>
        <dbReference type="EMBL" id="OCX22236.1"/>
    </source>
</evidence>
<proteinExistence type="predicted"/>
<accession>A0A1C2E5R2</accession>
<dbReference type="EMBL" id="MDEO01000027">
    <property type="protein sequence ID" value="OCX22236.1"/>
    <property type="molecule type" value="Genomic_DNA"/>
</dbReference>
<gene>
    <name evidence="1" type="ORF">QV13_06715</name>
</gene>
<dbReference type="Proteomes" id="UP000094412">
    <property type="component" value="Unassembled WGS sequence"/>
</dbReference>